<evidence type="ECO:0000313" key="2">
    <source>
        <dbReference type="Proteomes" id="UP000615446"/>
    </source>
</evidence>
<dbReference type="OrthoDB" id="362021at2759"/>
<sequence length="181" mass="21129">MMNMITNQVKGIREVVNLHRSELYLRLNSRRRHEALGNRDVTNVNENYWADRTNDPRILLALIPFTMMNMMTNQVKSQYNETGLPKGDHSFGLPEIMNNLKRNIWKTLTSLTERSQYNETGLPKGDHSFGLPEIMNNLKRNIWKTLTSLTERSQYNEMGLPKGDPSFGLPEIMNNLKRFYP</sequence>
<comment type="caution">
    <text evidence="1">The sequence shown here is derived from an EMBL/GenBank/DDBJ whole genome shotgun (WGS) entry which is preliminary data.</text>
</comment>
<evidence type="ECO:0000313" key="1">
    <source>
        <dbReference type="EMBL" id="GES85697.1"/>
    </source>
</evidence>
<dbReference type="Proteomes" id="UP000615446">
    <property type="component" value="Unassembled WGS sequence"/>
</dbReference>
<organism evidence="1 2">
    <name type="scientific">Rhizophagus clarus</name>
    <dbReference type="NCBI Taxonomy" id="94130"/>
    <lineage>
        <taxon>Eukaryota</taxon>
        <taxon>Fungi</taxon>
        <taxon>Fungi incertae sedis</taxon>
        <taxon>Mucoromycota</taxon>
        <taxon>Glomeromycotina</taxon>
        <taxon>Glomeromycetes</taxon>
        <taxon>Glomerales</taxon>
        <taxon>Glomeraceae</taxon>
        <taxon>Rhizophagus</taxon>
    </lineage>
</organism>
<dbReference type="AlphaFoldDB" id="A0A8H3LGS3"/>
<gene>
    <name evidence="1" type="ORF">RCL2_001280100</name>
</gene>
<name>A0A8H3LGS3_9GLOM</name>
<dbReference type="EMBL" id="BLAL01000156">
    <property type="protein sequence ID" value="GES85697.1"/>
    <property type="molecule type" value="Genomic_DNA"/>
</dbReference>
<proteinExistence type="predicted"/>
<protein>
    <submittedName>
        <fullName evidence="1">Uncharacterized protein</fullName>
    </submittedName>
</protein>
<accession>A0A8H3LGS3</accession>
<reference evidence="1" key="1">
    <citation type="submission" date="2019-10" db="EMBL/GenBank/DDBJ databases">
        <title>Conservation and host-specific expression of non-tandemly repeated heterogenous ribosome RNA gene in arbuscular mycorrhizal fungi.</title>
        <authorList>
            <person name="Maeda T."/>
            <person name="Kobayashi Y."/>
            <person name="Nakagawa T."/>
            <person name="Ezawa T."/>
            <person name="Yamaguchi K."/>
            <person name="Bino T."/>
            <person name="Nishimoto Y."/>
            <person name="Shigenobu S."/>
            <person name="Kawaguchi M."/>
        </authorList>
    </citation>
    <scope>NUCLEOTIDE SEQUENCE</scope>
    <source>
        <strain evidence="1">HR1</strain>
    </source>
</reference>